<accession>A0A7G7CM12</accession>
<dbReference type="EMBL" id="CP059404">
    <property type="protein sequence ID" value="QNE88628.1"/>
    <property type="molecule type" value="Genomic_DNA"/>
</dbReference>
<dbReference type="RefSeq" id="WP_185175019.1">
    <property type="nucleotide sequence ID" value="NZ_CP059404.1"/>
</dbReference>
<name>A0A7G7CM12_9CORY</name>
<evidence type="ECO:0000313" key="1">
    <source>
        <dbReference type="EMBL" id="QNE88628.1"/>
    </source>
</evidence>
<keyword evidence="2" id="KW-1185">Reference proteome</keyword>
<protein>
    <submittedName>
        <fullName evidence="1">Cell filamentation protein Fic</fullName>
    </submittedName>
</protein>
<proteinExistence type="predicted"/>
<dbReference type="AlphaFoldDB" id="A0A7G7CM12"/>
<gene>
    <name evidence="1" type="ORF">H0194_05765</name>
</gene>
<reference evidence="1 2" key="1">
    <citation type="submission" date="2020-07" db="EMBL/GenBank/DDBJ databases">
        <title>Complete genome and description of Corynebacterium incognita strain Marseille-Q3630 sp. nov.</title>
        <authorList>
            <person name="Boxberger M."/>
        </authorList>
    </citation>
    <scope>NUCLEOTIDE SEQUENCE [LARGE SCALE GENOMIC DNA]</scope>
    <source>
        <strain evidence="1 2">Marseille-Q3630</strain>
    </source>
</reference>
<dbReference type="KEGG" id="cik:H0194_05765"/>
<organism evidence="1 2">
    <name type="scientific">Corynebacterium incognita</name>
    <dbReference type="NCBI Taxonomy" id="2754725"/>
    <lineage>
        <taxon>Bacteria</taxon>
        <taxon>Bacillati</taxon>
        <taxon>Actinomycetota</taxon>
        <taxon>Actinomycetes</taxon>
        <taxon>Mycobacteriales</taxon>
        <taxon>Corynebacteriaceae</taxon>
        <taxon>Corynebacterium</taxon>
    </lineage>
</organism>
<evidence type="ECO:0000313" key="2">
    <source>
        <dbReference type="Proteomes" id="UP000515743"/>
    </source>
</evidence>
<dbReference type="Proteomes" id="UP000515743">
    <property type="component" value="Chromosome"/>
</dbReference>
<sequence>MTAEQLLLIAREFCARRNVVIVDFSALVAAAAVVNAKIDGIAVHGTAAEQVQALEKVIVALRPLSDGNEKFAQLCSAVLTRHWASR</sequence>